<dbReference type="RefSeq" id="WP_219746773.1">
    <property type="nucleotide sequence ID" value="NZ_JAHXZN010000001.1"/>
</dbReference>
<proteinExistence type="predicted"/>
<dbReference type="Proteomes" id="UP000759103">
    <property type="component" value="Unassembled WGS sequence"/>
</dbReference>
<comment type="caution">
    <text evidence="2">The sequence shown here is derived from an EMBL/GenBank/DDBJ whole genome shotgun (WGS) entry which is preliminary data.</text>
</comment>
<evidence type="ECO:0000313" key="2">
    <source>
        <dbReference type="EMBL" id="MBW6529183.1"/>
    </source>
</evidence>
<sequence length="90" mass="8947">MHHVVDRSAAASSSLDGVDAVRSSSCGARHPLGTAAAAYRRGGRDPARDVAGAPLPCIRGVAGGIDHTTTICAGEGSRRSQGVAPTLPGT</sequence>
<protein>
    <submittedName>
        <fullName evidence="2">Uncharacterized protein</fullName>
    </submittedName>
</protein>
<accession>A0ABS7BHW7</accession>
<organism evidence="2 3">
    <name type="scientific">Sphingomonas citri</name>
    <dbReference type="NCBI Taxonomy" id="2862499"/>
    <lineage>
        <taxon>Bacteria</taxon>
        <taxon>Pseudomonadati</taxon>
        <taxon>Pseudomonadota</taxon>
        <taxon>Alphaproteobacteria</taxon>
        <taxon>Sphingomonadales</taxon>
        <taxon>Sphingomonadaceae</taxon>
        <taxon>Sphingomonas</taxon>
    </lineage>
</organism>
<reference evidence="2 3" key="1">
    <citation type="submission" date="2021-07" db="EMBL/GenBank/DDBJ databases">
        <title>Sphingomonas sp.</title>
        <authorList>
            <person name="Feng G."/>
            <person name="Li J."/>
            <person name="Pan M."/>
        </authorList>
    </citation>
    <scope>NUCLEOTIDE SEQUENCE [LARGE SCALE GENOMIC DNA]</scope>
    <source>
        <strain evidence="2 3">RRHST34</strain>
    </source>
</reference>
<evidence type="ECO:0000313" key="3">
    <source>
        <dbReference type="Proteomes" id="UP000759103"/>
    </source>
</evidence>
<keyword evidence="3" id="KW-1185">Reference proteome</keyword>
<feature type="region of interest" description="Disordered" evidence="1">
    <location>
        <begin position="1"/>
        <end position="29"/>
    </location>
</feature>
<gene>
    <name evidence="2" type="ORF">KZ820_00390</name>
</gene>
<feature type="region of interest" description="Disordered" evidence="1">
    <location>
        <begin position="70"/>
        <end position="90"/>
    </location>
</feature>
<dbReference type="EMBL" id="JAHXZN010000001">
    <property type="protein sequence ID" value="MBW6529183.1"/>
    <property type="molecule type" value="Genomic_DNA"/>
</dbReference>
<evidence type="ECO:0000256" key="1">
    <source>
        <dbReference type="SAM" id="MobiDB-lite"/>
    </source>
</evidence>
<name>A0ABS7BHW7_9SPHN</name>